<sequence>MTHPLHPHTMPRHPIAAKGGVESAPALTSAHTPRVVAPTRALDLVAATRAATDLLTALGVNIQSEGTERTPERMARALADLTTPPSFTMTTFPAQGYQEMVVVDQIPFTSVCEHHLLAFHGTVRVAYIPGERMVGLSKIPRLVEFFARRPQVQERMTREICDLLAQHLEPRGAGVLVRAEHTCMSTRGVRALGTTTLTRAFHGRLAGDARAREEFLSGAAGAGS</sequence>
<dbReference type="PANTHER" id="PTHR11109">
    <property type="entry name" value="GTP CYCLOHYDROLASE I"/>
    <property type="match status" value="1"/>
</dbReference>
<comment type="similarity">
    <text evidence="5">Belongs to the GTP cyclohydrolase I family.</text>
</comment>
<dbReference type="GO" id="GO:0046654">
    <property type="term" value="P:tetrahydrofolate biosynthetic process"/>
    <property type="evidence" value="ECO:0007669"/>
    <property type="project" value="UniProtKB-UniRule"/>
</dbReference>
<dbReference type="GO" id="GO:0003934">
    <property type="term" value="F:GTP cyclohydrolase I activity"/>
    <property type="evidence" value="ECO:0007669"/>
    <property type="project" value="UniProtKB-UniRule"/>
</dbReference>
<dbReference type="NCBIfam" id="NF006825">
    <property type="entry name" value="PRK09347.1-2"/>
    <property type="match status" value="1"/>
</dbReference>
<dbReference type="Gene3D" id="3.30.1130.10">
    <property type="match status" value="1"/>
</dbReference>
<dbReference type="GO" id="GO:0006730">
    <property type="term" value="P:one-carbon metabolic process"/>
    <property type="evidence" value="ECO:0007669"/>
    <property type="project" value="UniProtKB-UniRule"/>
</dbReference>
<evidence type="ECO:0000313" key="7">
    <source>
        <dbReference type="EMBL" id="MYR35480.1"/>
    </source>
</evidence>
<dbReference type="EC" id="3.5.4.16" evidence="5"/>
<proteinExistence type="inferred from homology"/>
<dbReference type="FunFam" id="3.30.1130.10:FF:000001">
    <property type="entry name" value="GTP cyclohydrolase 1"/>
    <property type="match status" value="1"/>
</dbReference>
<dbReference type="EMBL" id="WWHY01000001">
    <property type="protein sequence ID" value="MYR35480.1"/>
    <property type="molecule type" value="Genomic_DNA"/>
</dbReference>
<organism evidence="7 8">
    <name type="scientific">Nocardiopsis alba</name>
    <dbReference type="NCBI Taxonomy" id="53437"/>
    <lineage>
        <taxon>Bacteria</taxon>
        <taxon>Bacillati</taxon>
        <taxon>Actinomycetota</taxon>
        <taxon>Actinomycetes</taxon>
        <taxon>Streptosporangiales</taxon>
        <taxon>Nocardiopsidaceae</taxon>
        <taxon>Nocardiopsis</taxon>
    </lineage>
</organism>
<dbReference type="SUPFAM" id="SSF55620">
    <property type="entry name" value="Tetrahydrobiopterin biosynthesis enzymes-like"/>
    <property type="match status" value="1"/>
</dbReference>
<keyword evidence="5" id="KW-0479">Metal-binding</keyword>
<dbReference type="UniPathway" id="UPA00848">
    <property type="reaction ID" value="UER00151"/>
</dbReference>
<keyword evidence="5" id="KW-0342">GTP-binding</keyword>
<reference evidence="7 8" key="1">
    <citation type="journal article" date="2019" name="Nat. Commun.">
        <title>The antimicrobial potential of Streptomyces from insect microbiomes.</title>
        <authorList>
            <person name="Chevrette M.G."/>
            <person name="Carlson C.M."/>
            <person name="Ortega H.E."/>
            <person name="Thomas C."/>
            <person name="Ananiev G.E."/>
            <person name="Barns K.J."/>
            <person name="Book A.J."/>
            <person name="Cagnazzo J."/>
            <person name="Carlos C."/>
            <person name="Flanigan W."/>
            <person name="Grubbs K.J."/>
            <person name="Horn H.A."/>
            <person name="Hoffmann F.M."/>
            <person name="Klassen J.L."/>
            <person name="Knack J.J."/>
            <person name="Lewin G.R."/>
            <person name="McDonald B.R."/>
            <person name="Muller L."/>
            <person name="Melo W.G.P."/>
            <person name="Pinto-Tomas A.A."/>
            <person name="Schmitz A."/>
            <person name="Wendt-Pienkowski E."/>
            <person name="Wildman S."/>
            <person name="Zhao M."/>
            <person name="Zhang F."/>
            <person name="Bugni T.S."/>
            <person name="Andes D.R."/>
            <person name="Pupo M.T."/>
            <person name="Currie C.R."/>
        </authorList>
    </citation>
    <scope>NUCLEOTIDE SEQUENCE [LARGE SCALE GENOMIC DNA]</scope>
    <source>
        <strain evidence="7 8">SID5840</strain>
    </source>
</reference>
<feature type="binding site" evidence="5">
    <location>
        <position position="112"/>
    </location>
    <ligand>
        <name>Zn(2+)</name>
        <dbReference type="ChEBI" id="CHEBI:29105"/>
    </ligand>
</feature>
<dbReference type="GO" id="GO:0005525">
    <property type="term" value="F:GTP binding"/>
    <property type="evidence" value="ECO:0007669"/>
    <property type="project" value="UniProtKB-KW"/>
</dbReference>
<feature type="domain" description="GTP cyclohydrolase I" evidence="6">
    <location>
        <begin position="49"/>
        <end position="217"/>
    </location>
</feature>
<dbReference type="InterPro" id="IPR043133">
    <property type="entry name" value="GTP-CH-I_C/QueF"/>
</dbReference>
<dbReference type="GO" id="GO:0008270">
    <property type="term" value="F:zinc ion binding"/>
    <property type="evidence" value="ECO:0007669"/>
    <property type="project" value="UniProtKB-UniRule"/>
</dbReference>
<dbReference type="PROSITE" id="PS00860">
    <property type="entry name" value="GTP_CYCLOHYDROL_1_2"/>
    <property type="match status" value="1"/>
</dbReference>
<dbReference type="GO" id="GO:0005737">
    <property type="term" value="C:cytoplasm"/>
    <property type="evidence" value="ECO:0007669"/>
    <property type="project" value="TreeGrafter"/>
</dbReference>
<evidence type="ECO:0000256" key="4">
    <source>
        <dbReference type="ARBA" id="ARBA00022801"/>
    </source>
</evidence>
<dbReference type="Gene3D" id="1.10.286.10">
    <property type="match status" value="1"/>
</dbReference>
<evidence type="ECO:0000256" key="1">
    <source>
        <dbReference type="ARBA" id="ARBA00001052"/>
    </source>
</evidence>
<evidence type="ECO:0000313" key="8">
    <source>
        <dbReference type="Proteomes" id="UP000467124"/>
    </source>
</evidence>
<dbReference type="Proteomes" id="UP000467124">
    <property type="component" value="Unassembled WGS sequence"/>
</dbReference>
<dbReference type="Pfam" id="PF01227">
    <property type="entry name" value="GTP_cyclohydroI"/>
    <property type="match status" value="1"/>
</dbReference>
<dbReference type="InterPro" id="IPR020602">
    <property type="entry name" value="GTP_CycHdrlase_I_dom"/>
</dbReference>
<keyword evidence="5" id="KW-0862">Zinc</keyword>
<evidence type="ECO:0000256" key="5">
    <source>
        <dbReference type="HAMAP-Rule" id="MF_00223"/>
    </source>
</evidence>
<keyword evidence="4 5" id="KW-0378">Hydrolase</keyword>
<dbReference type="NCBIfam" id="NF006826">
    <property type="entry name" value="PRK09347.1-3"/>
    <property type="match status" value="1"/>
</dbReference>
<comment type="caution">
    <text evidence="7">The sequence shown here is derived from an EMBL/GenBank/DDBJ whole genome shotgun (WGS) entry which is preliminary data.</text>
</comment>
<dbReference type="AlphaFoldDB" id="A0A7K2IZR1"/>
<dbReference type="InterPro" id="IPR043134">
    <property type="entry name" value="GTP-CH-I_N"/>
</dbReference>
<keyword evidence="3 5" id="KW-0554">One-carbon metabolism</keyword>
<accession>A0A7K2IZR1</accession>
<gene>
    <name evidence="5 7" type="primary">folE</name>
    <name evidence="7" type="ORF">GTW20_25255</name>
</gene>
<dbReference type="GO" id="GO:0006729">
    <property type="term" value="P:tetrahydrobiopterin biosynthetic process"/>
    <property type="evidence" value="ECO:0007669"/>
    <property type="project" value="TreeGrafter"/>
</dbReference>
<keyword evidence="5" id="KW-0547">Nucleotide-binding</keyword>
<name>A0A7K2IZR1_9ACTN</name>
<dbReference type="InterPro" id="IPR018234">
    <property type="entry name" value="GTP_CycHdrlase_I_CS"/>
</dbReference>
<evidence type="ECO:0000259" key="6">
    <source>
        <dbReference type="Pfam" id="PF01227"/>
    </source>
</evidence>
<comment type="pathway">
    <text evidence="2 5">Cofactor biosynthesis; 7,8-dihydroneopterin triphosphate biosynthesis; 7,8-dihydroneopterin triphosphate from GTP: step 1/1.</text>
</comment>
<protein>
    <recommendedName>
        <fullName evidence="5">GTP cyclohydrolase 1</fullName>
        <ecNumber evidence="5">3.5.4.16</ecNumber>
    </recommendedName>
    <alternativeName>
        <fullName evidence="5">GTP cyclohydrolase I</fullName>
        <shortName evidence="5">GTP-CH-I</shortName>
    </alternativeName>
</protein>
<comment type="catalytic activity">
    <reaction evidence="1 5">
        <text>GTP + H2O = 7,8-dihydroneopterin 3'-triphosphate + formate + H(+)</text>
        <dbReference type="Rhea" id="RHEA:17473"/>
        <dbReference type="ChEBI" id="CHEBI:15377"/>
        <dbReference type="ChEBI" id="CHEBI:15378"/>
        <dbReference type="ChEBI" id="CHEBI:15740"/>
        <dbReference type="ChEBI" id="CHEBI:37565"/>
        <dbReference type="ChEBI" id="CHEBI:58462"/>
        <dbReference type="EC" id="3.5.4.16"/>
    </reaction>
</comment>
<dbReference type="PANTHER" id="PTHR11109:SF7">
    <property type="entry name" value="GTP CYCLOHYDROLASE 1"/>
    <property type="match status" value="1"/>
</dbReference>
<feature type="binding site" evidence="5">
    <location>
        <position position="183"/>
    </location>
    <ligand>
        <name>Zn(2+)</name>
        <dbReference type="ChEBI" id="CHEBI:29105"/>
    </ligand>
</feature>
<dbReference type="InterPro" id="IPR001474">
    <property type="entry name" value="GTP_CycHdrlase_I"/>
</dbReference>
<dbReference type="HAMAP" id="MF_00223">
    <property type="entry name" value="FolE"/>
    <property type="match status" value="1"/>
</dbReference>
<feature type="binding site" evidence="5">
    <location>
        <position position="115"/>
    </location>
    <ligand>
        <name>Zn(2+)</name>
        <dbReference type="ChEBI" id="CHEBI:29105"/>
    </ligand>
</feature>
<evidence type="ECO:0000256" key="2">
    <source>
        <dbReference type="ARBA" id="ARBA00005080"/>
    </source>
</evidence>
<evidence type="ECO:0000256" key="3">
    <source>
        <dbReference type="ARBA" id="ARBA00022563"/>
    </source>
</evidence>
<comment type="subunit">
    <text evidence="5">Homopolymer.</text>
</comment>